<accession>A0A1J8QTG3</accession>
<feature type="coiled-coil region" evidence="1">
    <location>
        <begin position="352"/>
        <end position="386"/>
    </location>
</feature>
<evidence type="ECO:0000313" key="3">
    <source>
        <dbReference type="EMBL" id="OJA16736.1"/>
    </source>
</evidence>
<protein>
    <submittedName>
        <fullName evidence="3">Uncharacterized protein</fullName>
    </submittedName>
</protein>
<dbReference type="STRING" id="180088.A0A1J8QTG3"/>
<sequence length="512" mass="57947">MDTSSCQPLFPTNLDVLPRYRHATPSGPWPWMDFDTPDNTRTATTGDRVGQSYPQNLFPNWTPDQVKRSQMLKWCSNDQSSMYWMDVLDNGKFTTPQAGPTTVDPEKYFSNMIPGECLVHSCKIEPFFFTSSINWIPSRYQEELIHGKGDHITITLPFVRKAPQGSESRSSTSPTQLDPATSQPSRLNPINNGISAPLHNGNMLCMDLLAIHMVRDVKRSIIISYHPQSTGCRTSAKHLHSLIRLVGDSVYWQNIFSKSKDPTFLFLAILWYALYAWDESLESLYNHVSSMVPKILDPPAAYACPLYTLQALLLHYESLLHDYQISVSFIEKTPNPAMHCEGIYEEQRKASNELMKKECGNLLSEIDRLEKRRMMLHDRLKNLLDIVDSRQTKTLIEGTTKDSEALGKIEHLTKKLTEATVTSSAALTQIEYLTKKSTEATIRNSYLMIFLLASFIASVFWMNVKDINGSDSVQTLTPIALTSLRSLYRHQTDHTSEVASGGNVVDHFPLEG</sequence>
<keyword evidence="4" id="KW-1185">Reference proteome</keyword>
<dbReference type="OrthoDB" id="3231000at2759"/>
<evidence type="ECO:0000256" key="2">
    <source>
        <dbReference type="SAM" id="MobiDB-lite"/>
    </source>
</evidence>
<comment type="caution">
    <text evidence="3">The sequence shown here is derived from an EMBL/GenBank/DDBJ whole genome shotgun (WGS) entry which is preliminary data.</text>
</comment>
<organism evidence="3 4">
    <name type="scientific">Rhizopogon vesiculosus</name>
    <dbReference type="NCBI Taxonomy" id="180088"/>
    <lineage>
        <taxon>Eukaryota</taxon>
        <taxon>Fungi</taxon>
        <taxon>Dikarya</taxon>
        <taxon>Basidiomycota</taxon>
        <taxon>Agaricomycotina</taxon>
        <taxon>Agaricomycetes</taxon>
        <taxon>Agaricomycetidae</taxon>
        <taxon>Boletales</taxon>
        <taxon>Suillineae</taxon>
        <taxon>Rhizopogonaceae</taxon>
        <taxon>Rhizopogon</taxon>
    </lineage>
</organism>
<name>A0A1J8QTG3_9AGAM</name>
<evidence type="ECO:0000256" key="1">
    <source>
        <dbReference type="SAM" id="Coils"/>
    </source>
</evidence>
<dbReference type="Proteomes" id="UP000183567">
    <property type="component" value="Unassembled WGS sequence"/>
</dbReference>
<feature type="compositionally biased region" description="Polar residues" evidence="2">
    <location>
        <begin position="165"/>
        <end position="191"/>
    </location>
</feature>
<dbReference type="AlphaFoldDB" id="A0A1J8QTG3"/>
<reference evidence="3 4" key="1">
    <citation type="submission" date="2016-03" db="EMBL/GenBank/DDBJ databases">
        <title>Comparative genomics of the ectomycorrhizal sister species Rhizopogon vinicolor and Rhizopogon vesiculosus (Basidiomycota: Boletales) reveals a divergence of the mating type B locus.</title>
        <authorList>
            <person name="Mujic A.B."/>
            <person name="Kuo A."/>
            <person name="Tritt A."/>
            <person name="Lipzen A."/>
            <person name="Chen C."/>
            <person name="Johnson J."/>
            <person name="Sharma A."/>
            <person name="Barry K."/>
            <person name="Grigoriev I.V."/>
            <person name="Spatafora J.W."/>
        </authorList>
    </citation>
    <scope>NUCLEOTIDE SEQUENCE [LARGE SCALE GENOMIC DNA]</scope>
    <source>
        <strain evidence="3 4">AM-OR11-056</strain>
    </source>
</reference>
<feature type="region of interest" description="Disordered" evidence="2">
    <location>
        <begin position="163"/>
        <end position="191"/>
    </location>
</feature>
<evidence type="ECO:0000313" key="4">
    <source>
        <dbReference type="Proteomes" id="UP000183567"/>
    </source>
</evidence>
<dbReference type="EMBL" id="LVVM01002399">
    <property type="protein sequence ID" value="OJA16736.1"/>
    <property type="molecule type" value="Genomic_DNA"/>
</dbReference>
<proteinExistence type="predicted"/>
<keyword evidence="1" id="KW-0175">Coiled coil</keyword>
<gene>
    <name evidence="3" type="ORF">AZE42_07558</name>
</gene>